<evidence type="ECO:0000256" key="1">
    <source>
        <dbReference type="ARBA" id="ARBA00012493"/>
    </source>
</evidence>
<dbReference type="AlphaFoldDB" id="A0A0A9WQJ7"/>
<dbReference type="CDD" id="cd01647">
    <property type="entry name" value="RT_LTR"/>
    <property type="match status" value="1"/>
</dbReference>
<reference evidence="3" key="2">
    <citation type="submission" date="2014-07" db="EMBL/GenBank/DDBJ databases">
        <authorList>
            <person name="Hull J."/>
        </authorList>
    </citation>
    <scope>NUCLEOTIDE SEQUENCE</scope>
</reference>
<protein>
    <recommendedName>
        <fullName evidence="1">RNA-directed DNA polymerase</fullName>
        <ecNumber evidence="1">2.7.7.49</ecNumber>
    </recommendedName>
</protein>
<dbReference type="InterPro" id="IPR000477">
    <property type="entry name" value="RT_dom"/>
</dbReference>
<name>A0A0A9WQJ7_LYGHE</name>
<reference evidence="3" key="1">
    <citation type="journal article" date="2014" name="PLoS ONE">
        <title>Transcriptome-Based Identification of ABC Transporters in the Western Tarnished Plant Bug Lygus hesperus.</title>
        <authorList>
            <person name="Hull J.J."/>
            <person name="Chaney K."/>
            <person name="Geib S.M."/>
            <person name="Fabrick J.A."/>
            <person name="Brent C.S."/>
            <person name="Walsh D."/>
            <person name="Lavine L.C."/>
        </authorList>
    </citation>
    <scope>NUCLEOTIDE SEQUENCE</scope>
</reference>
<dbReference type="PANTHER" id="PTHR33064">
    <property type="entry name" value="POL PROTEIN"/>
    <property type="match status" value="1"/>
</dbReference>
<dbReference type="FunFam" id="3.30.70.270:FF:000020">
    <property type="entry name" value="Transposon Tf2-6 polyprotein-like Protein"/>
    <property type="match status" value="1"/>
</dbReference>
<dbReference type="Gene3D" id="3.30.70.270">
    <property type="match status" value="2"/>
</dbReference>
<dbReference type="GO" id="GO:0003964">
    <property type="term" value="F:RNA-directed DNA polymerase activity"/>
    <property type="evidence" value="ECO:0007669"/>
    <property type="project" value="UniProtKB-EC"/>
</dbReference>
<dbReference type="PROSITE" id="PS50878">
    <property type="entry name" value="RT_POL"/>
    <property type="match status" value="1"/>
</dbReference>
<dbReference type="SUPFAM" id="SSF56672">
    <property type="entry name" value="DNA/RNA polymerases"/>
    <property type="match status" value="1"/>
</dbReference>
<evidence type="ECO:0000259" key="2">
    <source>
        <dbReference type="PROSITE" id="PS50878"/>
    </source>
</evidence>
<organism evidence="3">
    <name type="scientific">Lygus hesperus</name>
    <name type="common">Western plant bug</name>
    <dbReference type="NCBI Taxonomy" id="30085"/>
    <lineage>
        <taxon>Eukaryota</taxon>
        <taxon>Metazoa</taxon>
        <taxon>Ecdysozoa</taxon>
        <taxon>Arthropoda</taxon>
        <taxon>Hexapoda</taxon>
        <taxon>Insecta</taxon>
        <taxon>Pterygota</taxon>
        <taxon>Neoptera</taxon>
        <taxon>Paraneoptera</taxon>
        <taxon>Hemiptera</taxon>
        <taxon>Heteroptera</taxon>
        <taxon>Panheteroptera</taxon>
        <taxon>Cimicomorpha</taxon>
        <taxon>Miridae</taxon>
        <taxon>Mirini</taxon>
        <taxon>Lygus</taxon>
    </lineage>
</organism>
<dbReference type="EMBL" id="GBHO01032867">
    <property type="protein sequence ID" value="JAG10737.1"/>
    <property type="molecule type" value="Transcribed_RNA"/>
</dbReference>
<sequence>FSDFPDQKFLFAASHVYSSNSNPLSAVNCCGIMELTDTQRNVLHQIVSQGLSDLENVPGLTSKISHKIDVGSAEPIKQRAYNYSPKVLEVMYKELDSMLESGIVEASHSPWCSPVVMVRKGDSHRFCIDFRRVNAVTKKDSYPMPNLTTLLDSLRQAAYLSKLDLKQAFLQVPLADETSRDITSFVVPGRGLFRFRTMPFGLCNSPSTFQRLADSIFLDLYPQVVVFLDDILLCTSDFSAHCTLLKEVFRRLKESGLRFNPEKCEFGCKEVRYLGYRVNFEGISVDPEKIEPVTSYPTPKNVTELRRFLGMSGWYRRFIPDFSTIVAPLTSLLSKKKNWLWSDDQTTAFNTLKSALTSAPVLARPNFELPFVLQTDRSEERR</sequence>
<feature type="non-terminal residue" evidence="3">
    <location>
        <position position="1"/>
    </location>
</feature>
<feature type="non-terminal residue" evidence="3">
    <location>
        <position position="382"/>
    </location>
</feature>
<proteinExistence type="predicted"/>
<dbReference type="InterPro" id="IPR051320">
    <property type="entry name" value="Viral_Replic_Matur_Polypro"/>
</dbReference>
<dbReference type="PANTHER" id="PTHR33064:SF37">
    <property type="entry name" value="RIBONUCLEASE H"/>
    <property type="match status" value="1"/>
</dbReference>
<evidence type="ECO:0000313" key="3">
    <source>
        <dbReference type="EMBL" id="JAG10737.1"/>
    </source>
</evidence>
<dbReference type="InterPro" id="IPR043128">
    <property type="entry name" value="Rev_trsase/Diguanyl_cyclase"/>
</dbReference>
<dbReference type="Gene3D" id="3.10.10.10">
    <property type="entry name" value="HIV Type 1 Reverse Transcriptase, subunit A, domain 1"/>
    <property type="match status" value="1"/>
</dbReference>
<dbReference type="Pfam" id="PF17919">
    <property type="entry name" value="RT_RNaseH_2"/>
    <property type="match status" value="1"/>
</dbReference>
<feature type="domain" description="Reverse transcriptase" evidence="2">
    <location>
        <begin position="99"/>
        <end position="278"/>
    </location>
</feature>
<dbReference type="InterPro" id="IPR043502">
    <property type="entry name" value="DNA/RNA_pol_sf"/>
</dbReference>
<dbReference type="EC" id="2.7.7.49" evidence="1"/>
<dbReference type="InterPro" id="IPR041577">
    <property type="entry name" value="RT_RNaseH_2"/>
</dbReference>
<dbReference type="Pfam" id="PF00078">
    <property type="entry name" value="RVT_1"/>
    <property type="match status" value="1"/>
</dbReference>
<accession>A0A0A9WQJ7</accession>
<gene>
    <name evidence="3" type="ORF">CM83_30262</name>
</gene>